<sequence>MIWIGDQLKIYHEPLVVVIISSDKDFVPANLEIKHRGFEVVLVVILAIRISSGFVKDDLESQTDPDRADILWEASSVMKLVVTVLQQCCLECLVNPTVRSSLIELKFGSGVFDWFILDLYGGISLWLPESFLSLCSVQVVEQGGRGCTHIHLYSGLLSGLRSRGFSFSHRGGSHKELIANTVLKKVSGNMILPNTKGVEGVKILVDGSLRSVTDKDSYYKIDQYHSDKNQGNDEATRKFAEINKGSFESSTTCPFRRDGNDLHMTINITLVEALVGFEKSFKHLDDHGVDIGSKGITNPKEVKKFKGEGMPLHYSKKKGNLVTFEVMFPSSLTEDQKKKIKEVLA</sequence>
<dbReference type="InterPro" id="IPR002939">
    <property type="entry name" value="DnaJ_C"/>
</dbReference>
<dbReference type="CDD" id="cd06257">
    <property type="entry name" value="DnaJ"/>
    <property type="match status" value="1"/>
</dbReference>
<name>A0A8S9QR73_BRACR</name>
<gene>
    <name evidence="2" type="ORF">F2Q69_00014276</name>
</gene>
<dbReference type="AlphaFoldDB" id="A0A8S9QR73"/>
<dbReference type="InterPro" id="IPR044713">
    <property type="entry name" value="DNJA1/2-like"/>
</dbReference>
<feature type="domain" description="Chaperone DnaJ C-terminal" evidence="1">
    <location>
        <begin position="254"/>
        <end position="329"/>
    </location>
</feature>
<dbReference type="FunFam" id="2.60.260.20:FF:000013">
    <property type="entry name" value="DnaJ subfamily B member 11"/>
    <property type="match status" value="1"/>
</dbReference>
<dbReference type="Gene3D" id="2.60.260.20">
    <property type="entry name" value="Urease metallochaperone UreE, N-terminal domain"/>
    <property type="match status" value="1"/>
</dbReference>
<protein>
    <recommendedName>
        <fullName evidence="1">Chaperone DnaJ C-terminal domain-containing protein</fullName>
    </recommendedName>
</protein>
<dbReference type="GO" id="GO:0030544">
    <property type="term" value="F:Hsp70 protein binding"/>
    <property type="evidence" value="ECO:0007669"/>
    <property type="project" value="InterPro"/>
</dbReference>
<dbReference type="SUPFAM" id="SSF49493">
    <property type="entry name" value="HSP40/DnaJ peptide-binding domain"/>
    <property type="match status" value="1"/>
</dbReference>
<dbReference type="GO" id="GO:0006457">
    <property type="term" value="P:protein folding"/>
    <property type="evidence" value="ECO:0007669"/>
    <property type="project" value="InterPro"/>
</dbReference>
<evidence type="ECO:0000259" key="1">
    <source>
        <dbReference type="Pfam" id="PF01556"/>
    </source>
</evidence>
<dbReference type="CDD" id="cd10747">
    <property type="entry name" value="DnaJ_C"/>
    <property type="match status" value="1"/>
</dbReference>
<dbReference type="Proteomes" id="UP000712600">
    <property type="component" value="Unassembled WGS sequence"/>
</dbReference>
<dbReference type="EMBL" id="QGKX02000996">
    <property type="protein sequence ID" value="KAF3553718.1"/>
    <property type="molecule type" value="Genomic_DNA"/>
</dbReference>
<evidence type="ECO:0000313" key="3">
    <source>
        <dbReference type="Proteomes" id="UP000712600"/>
    </source>
</evidence>
<organism evidence="2 3">
    <name type="scientific">Brassica cretica</name>
    <name type="common">Mustard</name>
    <dbReference type="NCBI Taxonomy" id="69181"/>
    <lineage>
        <taxon>Eukaryota</taxon>
        <taxon>Viridiplantae</taxon>
        <taxon>Streptophyta</taxon>
        <taxon>Embryophyta</taxon>
        <taxon>Tracheophyta</taxon>
        <taxon>Spermatophyta</taxon>
        <taxon>Magnoliopsida</taxon>
        <taxon>eudicotyledons</taxon>
        <taxon>Gunneridae</taxon>
        <taxon>Pentapetalae</taxon>
        <taxon>rosids</taxon>
        <taxon>malvids</taxon>
        <taxon>Brassicales</taxon>
        <taxon>Brassicaceae</taxon>
        <taxon>Brassiceae</taxon>
        <taxon>Brassica</taxon>
    </lineage>
</organism>
<dbReference type="InterPro" id="IPR008971">
    <property type="entry name" value="HSP40/DnaJ_pept-bd"/>
</dbReference>
<dbReference type="Pfam" id="PF01556">
    <property type="entry name" value="DnaJ_C"/>
    <property type="match status" value="1"/>
</dbReference>
<comment type="caution">
    <text evidence="2">The sequence shown here is derived from an EMBL/GenBank/DDBJ whole genome shotgun (WGS) entry which is preliminary data.</text>
</comment>
<proteinExistence type="predicted"/>
<reference evidence="2" key="1">
    <citation type="submission" date="2019-12" db="EMBL/GenBank/DDBJ databases">
        <title>Genome sequencing and annotation of Brassica cretica.</title>
        <authorList>
            <person name="Studholme D.J."/>
            <person name="Sarris P."/>
        </authorList>
    </citation>
    <scope>NUCLEOTIDE SEQUENCE</scope>
    <source>
        <strain evidence="2">PFS-109/04</strain>
        <tissue evidence="2">Leaf</tissue>
    </source>
</reference>
<evidence type="ECO:0000313" key="2">
    <source>
        <dbReference type="EMBL" id="KAF3553718.1"/>
    </source>
</evidence>
<dbReference type="PANTHER" id="PTHR43888">
    <property type="entry name" value="DNAJ-LIKE-2, ISOFORM A-RELATED"/>
    <property type="match status" value="1"/>
</dbReference>
<dbReference type="GO" id="GO:0051082">
    <property type="term" value="F:unfolded protein binding"/>
    <property type="evidence" value="ECO:0007669"/>
    <property type="project" value="InterPro"/>
</dbReference>
<dbReference type="InterPro" id="IPR001623">
    <property type="entry name" value="DnaJ_domain"/>
</dbReference>
<accession>A0A8S9QR73</accession>